<dbReference type="Proteomes" id="UP000231702">
    <property type="component" value="Unassembled WGS sequence"/>
</dbReference>
<sequence length="131" mass="14629">MAFLNILTEFSHPGYRLNLFQDRAFPLLTTCGILGARIKHSGQHRFNNSFAKMRSLLLDECQCRGFRANARQVSGRGRGLAKARDGMGDGTDLALFRCDDGKPLVEAHTTAEKVVEHSVEITRLSRVPTRL</sequence>
<name>A0ABX4MJG4_9RHOB</name>
<organism evidence="1 2">
    <name type="scientific">Pseudooceanicola antarcticus</name>
    <dbReference type="NCBI Taxonomy" id="1247613"/>
    <lineage>
        <taxon>Bacteria</taxon>
        <taxon>Pseudomonadati</taxon>
        <taxon>Pseudomonadota</taxon>
        <taxon>Alphaproteobacteria</taxon>
        <taxon>Rhodobacterales</taxon>
        <taxon>Paracoccaceae</taxon>
        <taxon>Pseudooceanicola</taxon>
    </lineage>
</organism>
<accession>A0ABX4MJG4</accession>
<reference evidence="1 2" key="1">
    <citation type="journal article" date="2018" name="Int. J. Syst. Evol. Microbiol.">
        <title>Pseudooceanicola lipolyticus sp. nov., a marine alphaproteobacterium, reclassification of Oceanicola flagellatus as Pseudooceanicola flagellatus comb. nov. and emended description of the genus Pseudooceanicola.</title>
        <authorList>
            <person name="Huang M.-M."/>
            <person name="Guo L.-L."/>
            <person name="Wu Y.-H."/>
            <person name="Lai Q.-L."/>
            <person name="Shao Z.-Z."/>
            <person name="Wang C.-S."/>
            <person name="Wu M."/>
            <person name="Xu X.-W."/>
        </authorList>
    </citation>
    <scope>NUCLEOTIDE SEQUENCE [LARGE SCALE GENOMIC DNA]</scope>
    <source>
        <strain evidence="1 2">Ar-45</strain>
    </source>
</reference>
<evidence type="ECO:0000313" key="2">
    <source>
        <dbReference type="Proteomes" id="UP000231702"/>
    </source>
</evidence>
<evidence type="ECO:0000313" key="1">
    <source>
        <dbReference type="EMBL" id="PJE26417.1"/>
    </source>
</evidence>
<protein>
    <submittedName>
        <fullName evidence="1">Uncharacterized protein</fullName>
    </submittedName>
</protein>
<proteinExistence type="predicted"/>
<dbReference type="EMBL" id="PGTD01000022">
    <property type="protein sequence ID" value="PJE26417.1"/>
    <property type="molecule type" value="Genomic_DNA"/>
</dbReference>
<keyword evidence="2" id="KW-1185">Reference proteome</keyword>
<comment type="caution">
    <text evidence="1">The sequence shown here is derived from an EMBL/GenBank/DDBJ whole genome shotgun (WGS) entry which is preliminary data.</text>
</comment>
<gene>
    <name evidence="1" type="ORF">CVM39_17895</name>
</gene>